<organism evidence="1 2">
    <name type="scientific">Vibrio proteolyticus NBRC 13287</name>
    <dbReference type="NCBI Taxonomy" id="1219065"/>
    <lineage>
        <taxon>Bacteria</taxon>
        <taxon>Pseudomonadati</taxon>
        <taxon>Pseudomonadota</taxon>
        <taxon>Gammaproteobacteria</taxon>
        <taxon>Vibrionales</taxon>
        <taxon>Vibrionaceae</taxon>
        <taxon>Vibrio</taxon>
    </lineage>
</organism>
<dbReference type="RefSeq" id="WP_021703466.1">
    <property type="nucleotide sequence ID" value="NZ_BATJ01000001.1"/>
</dbReference>
<dbReference type="AlphaFoldDB" id="U3B6K1"/>
<keyword evidence="2" id="KW-1185">Reference proteome</keyword>
<dbReference type="eggNOG" id="ENOG50338WA">
    <property type="taxonomic scope" value="Bacteria"/>
</dbReference>
<evidence type="ECO:0000313" key="1">
    <source>
        <dbReference type="EMBL" id="GAD65474.1"/>
    </source>
</evidence>
<dbReference type="Pfam" id="PF12614">
    <property type="entry name" value="RRF_GI"/>
    <property type="match status" value="1"/>
</dbReference>
<comment type="caution">
    <text evidence="1">The sequence shown here is derived from an EMBL/GenBank/DDBJ whole genome shotgun (WGS) entry which is preliminary data.</text>
</comment>
<proteinExistence type="predicted"/>
<name>U3B6K1_VIBPR</name>
<dbReference type="InterPro" id="IPR022253">
    <property type="entry name" value="Ribosome_recyc_fac_bac"/>
</dbReference>
<evidence type="ECO:0008006" key="3">
    <source>
        <dbReference type="Google" id="ProtNLM"/>
    </source>
</evidence>
<protein>
    <recommendedName>
        <fullName evidence="3">Ribosome recycling factor</fullName>
    </recommendedName>
</protein>
<evidence type="ECO:0000313" key="2">
    <source>
        <dbReference type="Proteomes" id="UP000016570"/>
    </source>
</evidence>
<gene>
    <name evidence="1" type="ORF">VPR01S_01_02470</name>
</gene>
<accession>U3B6K1</accession>
<reference evidence="1 2" key="1">
    <citation type="submission" date="2013-09" db="EMBL/GenBank/DDBJ databases">
        <title>Whole genome shotgun sequence of Vibrio proteolyticus NBRC 13287.</title>
        <authorList>
            <person name="Isaki S."/>
            <person name="Hosoyama A."/>
            <person name="Numata M."/>
            <person name="Hashimoto M."/>
            <person name="Hosoyama Y."/>
            <person name="Tsuchikane K."/>
            <person name="Noguchi M."/>
            <person name="Hirakata S."/>
            <person name="Ichikawa N."/>
            <person name="Ohji S."/>
            <person name="Yamazoe A."/>
            <person name="Fujita N."/>
        </authorList>
    </citation>
    <scope>NUCLEOTIDE SEQUENCE [LARGE SCALE GENOMIC DNA]</scope>
    <source>
        <strain evidence="1 2">NBRC 13287</strain>
    </source>
</reference>
<dbReference type="Proteomes" id="UP000016570">
    <property type="component" value="Unassembled WGS sequence"/>
</dbReference>
<dbReference type="EMBL" id="BATJ01000001">
    <property type="protein sequence ID" value="GAD65474.1"/>
    <property type="molecule type" value="Genomic_DNA"/>
</dbReference>
<sequence length="114" mass="12729">MLSVQLNSFVHRVADKQHVLSLVQACGVSLKRIRRSRHWLLSGEEQNLRQLHQQLSADYYWIQLAIEKQLPAPKATPAEVIAQHPGISALALVDMCGCSLSEARQAIDLAEGFE</sequence>